<dbReference type="RefSeq" id="WP_149074922.1">
    <property type="nucleotide sequence ID" value="NZ_CP043329.1"/>
</dbReference>
<evidence type="ECO:0000256" key="1">
    <source>
        <dbReference type="SAM" id="SignalP"/>
    </source>
</evidence>
<feature type="chain" id="PRO_5022908630" description="VCBS repeat-containing protein" evidence="1">
    <location>
        <begin position="19"/>
        <end position="598"/>
    </location>
</feature>
<organism evidence="2 3">
    <name type="scientific">Pedobacter aquae</name>
    <dbReference type="NCBI Taxonomy" id="2605747"/>
    <lineage>
        <taxon>Bacteria</taxon>
        <taxon>Pseudomonadati</taxon>
        <taxon>Bacteroidota</taxon>
        <taxon>Sphingobacteriia</taxon>
        <taxon>Sphingobacteriales</taxon>
        <taxon>Sphingobacteriaceae</taxon>
        <taxon>Pedobacter</taxon>
    </lineage>
</organism>
<reference evidence="2 3" key="1">
    <citation type="submission" date="2019-08" db="EMBL/GenBank/DDBJ databases">
        <title>Pedobacter sp. nov., isolated from Han river, South Korea.</title>
        <authorList>
            <person name="Lee D.-H."/>
            <person name="Kim Y.-S."/>
            <person name="Hwang E.-M."/>
            <person name="Le Tran T.C."/>
            <person name="Cha C.-J."/>
        </authorList>
    </citation>
    <scope>NUCLEOTIDE SEQUENCE [LARGE SCALE GENOMIC DNA]</scope>
    <source>
        <strain evidence="2 3">CJ43</strain>
    </source>
</reference>
<keyword evidence="3" id="KW-1185">Reference proteome</keyword>
<gene>
    <name evidence="2" type="ORF">FYC62_10655</name>
</gene>
<dbReference type="AlphaFoldDB" id="A0A5C0VJY6"/>
<keyword evidence="1" id="KW-0732">Signal</keyword>
<sequence>MKRIALIALVLATIHAVAQDKSAVPYWNSKTQLIPWRFQPQITNITYEDLDKDGDPDVLKAMLNGKIPIIWIDDNDNMKVGDKEGDTVDDCLLIDKNMDGIFAGPLDFSIDWTDENNDGKADIQLIVNNGNAKKRNFFDWQADFMYIMDDDKDQIMHYVDWNKIAMEAWEHIGHANFFYDYHGNSTFLKMHGSSFRIDDLRYNWENPFIFYDFDKDGLSEMAIRLLDIPVFRDSSEAKNIANGFDKLDKEIDTKYSRMITYAAPAWDLDNDNAPGNEFDFDMSLLLKGKGFSYTNQAHTFKKLKGIPAANKYFFDKRWREIDTLFYPDRHVAYDMIFKKGDWQEARLVFDEDDDCNRWERVEFYDPLDLFKTGGGKGGLDNNLQADVIGDRGEFDMDNSGKGNLYIGAFDGRIHLHGAEWGAWRIDQNAFSFQGFGGIYDRWKPGRMQKNINVFATVKYTDADNNGFIDVIEYDLDGDQKFEDKVSLKALGIDDKQAVINSAELNHKGLQKLFEKVANNIWNKALAALEVAKKHNLNTDWYAFYKKPNSVNEKYQYGYWLGFYIYQDLRHAAKAANNTTLVSQLDKAYYSGNWASLKK</sequence>
<protein>
    <recommendedName>
        <fullName evidence="4">VCBS repeat-containing protein</fullName>
    </recommendedName>
</protein>
<evidence type="ECO:0000313" key="2">
    <source>
        <dbReference type="EMBL" id="QEK52063.1"/>
    </source>
</evidence>
<feature type="signal peptide" evidence="1">
    <location>
        <begin position="1"/>
        <end position="18"/>
    </location>
</feature>
<dbReference type="Proteomes" id="UP000323653">
    <property type="component" value="Chromosome"/>
</dbReference>
<evidence type="ECO:0008006" key="4">
    <source>
        <dbReference type="Google" id="ProtNLM"/>
    </source>
</evidence>
<name>A0A5C0VJY6_9SPHI</name>
<proteinExistence type="predicted"/>
<dbReference type="EMBL" id="CP043329">
    <property type="protein sequence ID" value="QEK52063.1"/>
    <property type="molecule type" value="Genomic_DNA"/>
</dbReference>
<dbReference type="SUPFAM" id="SSF69318">
    <property type="entry name" value="Integrin alpha N-terminal domain"/>
    <property type="match status" value="1"/>
</dbReference>
<dbReference type="InterPro" id="IPR028994">
    <property type="entry name" value="Integrin_alpha_N"/>
</dbReference>
<accession>A0A5C0VJY6</accession>
<evidence type="ECO:0000313" key="3">
    <source>
        <dbReference type="Proteomes" id="UP000323653"/>
    </source>
</evidence>
<dbReference type="KEGG" id="pej:FYC62_10655"/>